<organism evidence="1 2">
    <name type="scientific">Caerostris darwini</name>
    <dbReference type="NCBI Taxonomy" id="1538125"/>
    <lineage>
        <taxon>Eukaryota</taxon>
        <taxon>Metazoa</taxon>
        <taxon>Ecdysozoa</taxon>
        <taxon>Arthropoda</taxon>
        <taxon>Chelicerata</taxon>
        <taxon>Arachnida</taxon>
        <taxon>Araneae</taxon>
        <taxon>Araneomorphae</taxon>
        <taxon>Entelegynae</taxon>
        <taxon>Araneoidea</taxon>
        <taxon>Araneidae</taxon>
        <taxon>Caerostris</taxon>
    </lineage>
</organism>
<keyword evidence="2" id="KW-1185">Reference proteome</keyword>
<accession>A0AAV4T491</accession>
<dbReference type="EMBL" id="BPLQ01009022">
    <property type="protein sequence ID" value="GIY40999.1"/>
    <property type="molecule type" value="Genomic_DNA"/>
</dbReference>
<comment type="caution">
    <text evidence="1">The sequence shown here is derived from an EMBL/GenBank/DDBJ whole genome shotgun (WGS) entry which is preliminary data.</text>
</comment>
<sequence>MVAGLSQLEAHCYIKTKAVICRTFHALVINCCGSHDCASENNPIINPFKIKVHERGRWGDKAGEKRGQTNPCAQKNICGWVSIVIFHRVEKYFCFFAKNKHQVMLQEGGVGGRG</sequence>
<protein>
    <submittedName>
        <fullName evidence="1">Uncharacterized protein</fullName>
    </submittedName>
</protein>
<evidence type="ECO:0000313" key="1">
    <source>
        <dbReference type="EMBL" id="GIY40999.1"/>
    </source>
</evidence>
<dbReference type="Proteomes" id="UP001054837">
    <property type="component" value="Unassembled WGS sequence"/>
</dbReference>
<reference evidence="1 2" key="1">
    <citation type="submission" date="2021-06" db="EMBL/GenBank/DDBJ databases">
        <title>Caerostris darwini draft genome.</title>
        <authorList>
            <person name="Kono N."/>
            <person name="Arakawa K."/>
        </authorList>
    </citation>
    <scope>NUCLEOTIDE SEQUENCE [LARGE SCALE GENOMIC DNA]</scope>
</reference>
<proteinExistence type="predicted"/>
<gene>
    <name evidence="1" type="ORF">CDAR_168591</name>
</gene>
<name>A0AAV4T491_9ARAC</name>
<evidence type="ECO:0000313" key="2">
    <source>
        <dbReference type="Proteomes" id="UP001054837"/>
    </source>
</evidence>
<dbReference type="AlphaFoldDB" id="A0AAV4T491"/>